<evidence type="ECO:0000256" key="2">
    <source>
        <dbReference type="SAM" id="Phobius"/>
    </source>
</evidence>
<dbReference type="Pfam" id="PF11374">
    <property type="entry name" value="DUF3176"/>
    <property type="match status" value="1"/>
</dbReference>
<keyword evidence="4" id="KW-1185">Reference proteome</keyword>
<dbReference type="STRING" id="50376.A0A517LGX9"/>
<dbReference type="Proteomes" id="UP000316270">
    <property type="component" value="Chromosome 12"/>
</dbReference>
<dbReference type="OrthoDB" id="5344815at2759"/>
<evidence type="ECO:0000313" key="4">
    <source>
        <dbReference type="Proteomes" id="UP000316270"/>
    </source>
</evidence>
<feature type="transmembrane region" description="Helical" evidence="2">
    <location>
        <begin position="163"/>
        <end position="181"/>
    </location>
</feature>
<sequence length="987" mass="107172">MASYSAIPLQSLNTSSLHGEMHDSHYLIANEPKVRAKVSPRKVSEGSFNGSSNVNSFRKRALPRRAGYGRLAAAWWQEIISFLCAAGFFVAIAIILVKYSGQEQPDWKYGLNLSTLVAILSTLLRVSLVMVVEEIVSQLKWLWHKTTRVTIKPTRIEGVTEDLALLGLTVVVLSLAVGPFTQQAIKNVSCEKDLSTDASSTSTSSLSTAHMPIARRITRDFVTRYAPGQFSMSVDVKGAIVNGLSDPDGNLSAVSAICGSGNCTFPEYSSAGICSKCADVISLISEVVFNDSRSETSSKLILPNGLSIGHAPSDEPSVWLSIASDQNLEWAQISDPVMLAGRPASIHNVTLFQITDANCSITLNSTNKFGTVTYNYDCPQHGKNFSSGWEHYGFQATSCALFPCVKTYHSKVINGAFDEEVDALIPMWSDPSQAAAVLPDQVAFNSPCIVDGKRYDLANISALPTLHRNFNTTEIGGKNVTIPSECFYSHVLYNGRLINIDPAYRINLQCGTPIAGSDSWWRDSWWLQELFNSGNATFGSVESSIDAIATAVTNKVRMSRSNWDGSQAFATGLSTRTTICTQVDWPWLIFPAILLALTLFLLFTIVLRTMFEHGDVPIWKSSLLPLIFASKGSFMTRSGELQDIDNAADDTIVKLERKGDNWEFAESEGRSSSGFDFDDLVRHEHYHQHDEPGPSTRAFLYSAVEDQKEPSPFIHFFAVFLRQGLFVSTNGSVNMTIQQDFSSTENWQLFYQSGIYFIRNYQSGADLQLGLTEDDLTTPRLLIPSGDLGQQWTITARSDTTWRITNGLLSNVSSLGIATGGATVPAMDTDDADGHWQIGINQSAGTIEDESMLSSVANVVSSTATSTSPSSTATSTGISSGTYSAATSTSTLSSSSSSSSKSSGISGGAIAGIVIGVLALIAIIAALALFLIRKRKQRITRSPVPQSEMDGTGKPFAYENEKRITPAAPPVEMDAEGQVFRTEMGYK</sequence>
<name>A0A517LGX9_9PEZI</name>
<keyword evidence="2" id="KW-0812">Transmembrane</keyword>
<keyword evidence="2" id="KW-1133">Transmembrane helix</keyword>
<accession>A0A517LGX9</accession>
<organism evidence="3 4">
    <name type="scientific">Venturia effusa</name>
    <dbReference type="NCBI Taxonomy" id="50376"/>
    <lineage>
        <taxon>Eukaryota</taxon>
        <taxon>Fungi</taxon>
        <taxon>Dikarya</taxon>
        <taxon>Ascomycota</taxon>
        <taxon>Pezizomycotina</taxon>
        <taxon>Dothideomycetes</taxon>
        <taxon>Pleosporomycetidae</taxon>
        <taxon>Venturiales</taxon>
        <taxon>Venturiaceae</taxon>
        <taxon>Venturia</taxon>
    </lineage>
</organism>
<feature type="transmembrane region" description="Helical" evidence="2">
    <location>
        <begin position="585"/>
        <end position="606"/>
    </location>
</feature>
<feature type="transmembrane region" description="Helical" evidence="2">
    <location>
        <begin position="109"/>
        <end position="132"/>
    </location>
</feature>
<protein>
    <recommendedName>
        <fullName evidence="5">Ricin B lectin domain-containing protein</fullName>
    </recommendedName>
</protein>
<feature type="transmembrane region" description="Helical" evidence="2">
    <location>
        <begin position="909"/>
        <end position="932"/>
    </location>
</feature>
<dbReference type="PANTHER" id="PTHR35394">
    <property type="entry name" value="DUF3176 DOMAIN-CONTAINING PROTEIN"/>
    <property type="match status" value="1"/>
</dbReference>
<keyword evidence="2" id="KW-0472">Membrane</keyword>
<feature type="transmembrane region" description="Helical" evidence="2">
    <location>
        <begin position="74"/>
        <end position="97"/>
    </location>
</feature>
<dbReference type="EMBL" id="CP042196">
    <property type="protein sequence ID" value="QDS74890.1"/>
    <property type="molecule type" value="Genomic_DNA"/>
</dbReference>
<evidence type="ECO:0008006" key="5">
    <source>
        <dbReference type="Google" id="ProtNLM"/>
    </source>
</evidence>
<evidence type="ECO:0000256" key="1">
    <source>
        <dbReference type="SAM" id="MobiDB-lite"/>
    </source>
</evidence>
<proteinExistence type="predicted"/>
<dbReference type="InterPro" id="IPR021514">
    <property type="entry name" value="DUF3176"/>
</dbReference>
<dbReference type="SUPFAM" id="SSF50370">
    <property type="entry name" value="Ricin B-like lectins"/>
    <property type="match status" value="1"/>
</dbReference>
<evidence type="ECO:0000313" key="3">
    <source>
        <dbReference type="EMBL" id="QDS74890.1"/>
    </source>
</evidence>
<dbReference type="AlphaFoldDB" id="A0A517LGX9"/>
<feature type="region of interest" description="Disordered" evidence="1">
    <location>
        <begin position="863"/>
        <end position="883"/>
    </location>
</feature>
<dbReference type="InterPro" id="IPR035992">
    <property type="entry name" value="Ricin_B-like_lectins"/>
</dbReference>
<reference evidence="3 4" key="1">
    <citation type="submission" date="2019-07" db="EMBL/GenBank/DDBJ databases">
        <title>Finished genome of Venturia effusa.</title>
        <authorList>
            <person name="Young C.A."/>
            <person name="Cox M.P."/>
            <person name="Ganley A.R.D."/>
            <person name="David W.J."/>
        </authorList>
    </citation>
    <scope>NUCLEOTIDE SEQUENCE [LARGE SCALE GENOMIC DNA]</scope>
    <source>
        <strain evidence="4">albino</strain>
    </source>
</reference>
<gene>
    <name evidence="3" type="ORF">FKW77_003680</name>
</gene>
<dbReference type="PANTHER" id="PTHR35394:SF5">
    <property type="entry name" value="DUF3176 DOMAIN-CONTAINING PROTEIN"/>
    <property type="match status" value="1"/>
</dbReference>